<protein>
    <submittedName>
        <fullName evidence="2">Uncharacterized protein</fullName>
    </submittedName>
</protein>
<name>I0JR60_HALH3</name>
<sequence length="55" mass="6034">MSIALTAGLVIDFFYPAWKEQKGQPMSENQILGTRSLGIGVPLAAFVILQLVMRI</sequence>
<proteinExistence type="predicted"/>
<evidence type="ECO:0000256" key="1">
    <source>
        <dbReference type="SAM" id="Phobius"/>
    </source>
</evidence>
<accession>I0JR60</accession>
<keyword evidence="1" id="KW-1133">Transmembrane helix</keyword>
<dbReference type="KEGG" id="hhd:HBHAL_4289"/>
<evidence type="ECO:0000313" key="3">
    <source>
        <dbReference type="Proteomes" id="UP000007397"/>
    </source>
</evidence>
<reference evidence="2 3" key="1">
    <citation type="journal article" date="2013" name="Environ. Microbiol.">
        <title>Chloride and organic osmolytes: a hybrid strategy to cope with elevated salinities by the moderately halophilic, chloride-dependent bacterium Halobacillus halophilus.</title>
        <authorList>
            <person name="Saum S.H."/>
            <person name="Pfeiffer F."/>
            <person name="Palm P."/>
            <person name="Rampp M."/>
            <person name="Schuster S.C."/>
            <person name="Muller V."/>
            <person name="Oesterhelt D."/>
        </authorList>
    </citation>
    <scope>NUCLEOTIDE SEQUENCE [LARGE SCALE GENOMIC DNA]</scope>
    <source>
        <strain evidence="3">ATCC 35676 / DSM 2266 / JCM 20832 / KCTC 3685 / LMG 17431 / NBRC 102448 / NCIMB 2269</strain>
    </source>
</reference>
<organism evidence="2 3">
    <name type="scientific">Halobacillus halophilus (strain ATCC 35676 / DSM 2266 / JCM 20832 / KCTC 3685 / LMG 17431 / NBRC 102448 / NCIMB 2269)</name>
    <name type="common">Sporosarcina halophila</name>
    <dbReference type="NCBI Taxonomy" id="866895"/>
    <lineage>
        <taxon>Bacteria</taxon>
        <taxon>Bacillati</taxon>
        <taxon>Bacillota</taxon>
        <taxon>Bacilli</taxon>
        <taxon>Bacillales</taxon>
        <taxon>Bacillaceae</taxon>
        <taxon>Halobacillus</taxon>
    </lineage>
</organism>
<dbReference type="STRING" id="866895.HBHAL_4289"/>
<evidence type="ECO:0000313" key="2">
    <source>
        <dbReference type="EMBL" id="CCG46630.1"/>
    </source>
</evidence>
<dbReference type="AlphaFoldDB" id="I0JR60"/>
<dbReference type="EMBL" id="HE717023">
    <property type="protein sequence ID" value="CCG46630.1"/>
    <property type="molecule type" value="Genomic_DNA"/>
</dbReference>
<dbReference type="HOGENOM" id="CLU_3025991_0_0_9"/>
<gene>
    <name evidence="2" type="ordered locus">HBHAL_4289</name>
</gene>
<keyword evidence="1" id="KW-0472">Membrane</keyword>
<keyword evidence="1" id="KW-0812">Transmembrane</keyword>
<keyword evidence="3" id="KW-1185">Reference proteome</keyword>
<dbReference type="Proteomes" id="UP000007397">
    <property type="component" value="Chromosome"/>
</dbReference>
<dbReference type="PATRIC" id="fig|866895.3.peg.3325"/>
<feature type="transmembrane region" description="Helical" evidence="1">
    <location>
        <begin position="35"/>
        <end position="53"/>
    </location>
</feature>